<keyword evidence="2" id="KW-0732">Signal</keyword>
<organism evidence="3 4">
    <name type="scientific">Cyclotella cryptica</name>
    <dbReference type="NCBI Taxonomy" id="29204"/>
    <lineage>
        <taxon>Eukaryota</taxon>
        <taxon>Sar</taxon>
        <taxon>Stramenopiles</taxon>
        <taxon>Ochrophyta</taxon>
        <taxon>Bacillariophyta</taxon>
        <taxon>Coscinodiscophyceae</taxon>
        <taxon>Thalassiosirophycidae</taxon>
        <taxon>Stephanodiscales</taxon>
        <taxon>Stephanodiscaceae</taxon>
        <taxon>Cyclotella</taxon>
    </lineage>
</organism>
<evidence type="ECO:0000256" key="2">
    <source>
        <dbReference type="SAM" id="SignalP"/>
    </source>
</evidence>
<protein>
    <submittedName>
        <fullName evidence="3">Uncharacterized protein</fullName>
    </submittedName>
</protein>
<evidence type="ECO:0000313" key="3">
    <source>
        <dbReference type="EMBL" id="KAL3801773.1"/>
    </source>
</evidence>
<accession>A0ABD3QN92</accession>
<feature type="compositionally biased region" description="Low complexity" evidence="1">
    <location>
        <begin position="908"/>
        <end position="942"/>
    </location>
</feature>
<reference evidence="3 4" key="1">
    <citation type="journal article" date="2020" name="G3 (Bethesda)">
        <title>Improved Reference Genome for Cyclotella cryptica CCMP332, a Model for Cell Wall Morphogenesis, Salinity Adaptation, and Lipid Production in Diatoms (Bacillariophyta).</title>
        <authorList>
            <person name="Roberts W.R."/>
            <person name="Downey K.M."/>
            <person name="Ruck E.C."/>
            <person name="Traller J.C."/>
            <person name="Alverson A.J."/>
        </authorList>
    </citation>
    <scope>NUCLEOTIDE SEQUENCE [LARGE SCALE GENOMIC DNA]</scope>
    <source>
        <strain evidence="3 4">CCMP332</strain>
    </source>
</reference>
<feature type="chain" id="PRO_5044847730" evidence="2">
    <location>
        <begin position="25"/>
        <end position="1253"/>
    </location>
</feature>
<evidence type="ECO:0000313" key="4">
    <source>
        <dbReference type="Proteomes" id="UP001516023"/>
    </source>
</evidence>
<feature type="compositionally biased region" description="Low complexity" evidence="1">
    <location>
        <begin position="23"/>
        <end position="42"/>
    </location>
</feature>
<dbReference type="EMBL" id="JABMIG020000024">
    <property type="protein sequence ID" value="KAL3801773.1"/>
    <property type="molecule type" value="Genomic_DNA"/>
</dbReference>
<evidence type="ECO:0000256" key="1">
    <source>
        <dbReference type="SAM" id="MobiDB-lite"/>
    </source>
</evidence>
<feature type="region of interest" description="Disordered" evidence="1">
    <location>
        <begin position="22"/>
        <end position="55"/>
    </location>
</feature>
<feature type="region of interest" description="Disordered" evidence="1">
    <location>
        <begin position="908"/>
        <end position="953"/>
    </location>
</feature>
<dbReference type="Proteomes" id="UP001516023">
    <property type="component" value="Unassembled WGS sequence"/>
</dbReference>
<sequence>MSPPTRRRMKRAFLLSATIAGASSSSIISEKSSSSSSSSSSSLQHLRGRDDVPSTFQPQHQLYQRQHRQRALQEPNPDNRYCGTNWQTAHDSCDTPCPSAKDEDCGPGMYCFGYVDCTPPEPLVEEPVLPIASTVSAAALPNEAPVLPPSDYTPSAVAAPTPSTPAATPTIPSSIASLPLAPSEPTTPAPFTIPVPTPNTLPNPNSFYCGYGYESALAECYYACPSGKNEECPGGRTCHGWLSCNQAPEDPALFNTCGSSWADASTKCATRCFLGGDDTCPQGETCFGNVVECRDKLPALTAVDVGQAEPTYTQEEMDAMMAEEEAKKAEEAAMSDPNNWWCGTSWSNMLETCSKRCQTDDDCAVSSWEKGTCYKTAGGPENCSTPGVPVKEASVPGSKWCGSTWNDMLETCSAQCEADEDCEGGKTCWDAPGTCQWIGVPVKEVSDKATLWCGLSFDDAAVSCHKACPSENDEDCPEGMSCFAGSACTEEGVPVVRENYRCGATWDDAAEKCGVECQKDEDCTVENGAAEGDICFADVECVKDQAGAASGMICVKNWETSQDECPTANACETDDDCESGKLCMWIDCVATNDKSGNETSPGTTTPGTLPGCSAEVQKCANGQFVARAPELNCDFYPCPEDSGSTPPAAQALTEGNYTSESMVENSEQAFESSDGQANDVAEWGTIPLTFQSPKCQGECTMCQGDCNSDDDCADGLKCFSRGSGEVTAVPGCISGGEGDLAGMDYCYSPESPPTTTTTTTTTTTIVITTTTTTTEPAELMTADIASFSAPELTFARECSAEYPCNSCEGDCDDDSHCASGLLCFSRVQGSVLFVPGCVGVGIAGMDYCYDPSAPIILPTTAIATTTAPMQEELSGCSAEVRACPGTSVLVYQNPANNCEFDPCPGESATSSASSSSTSTETPDVTSSTTFAVTTSTEATSAEGSNPEGLTTEYTSTPVANTQVANIEAASMQVASTPAGSTQVTSTSGASTVAAATTCDTLCLDVLPSSFCPTEFDGLSNCLNINIGQICEGGGECATDDSLNNCQTFDIYVRVECGGDTPSQGYLMKNPSAAQGDVTTQSPTTTLTPVGDSNSTVGNTTETYVDENHDENTTLTVPDNYTSASDSTAPTAAPSLSIVLNGTLQEITTVDFSNTTLGTVDSSYNVASAAASFTYDRSPTDSGAYTPNEPTTEYSQVEYNQTDTVSNLAFNPYSKDGGWDLDGYFTPDLRSAAMMNSRRSVILLGALAAFVVIM</sequence>
<name>A0ABD3QN92_9STRA</name>
<dbReference type="AlphaFoldDB" id="A0ABD3QN92"/>
<proteinExistence type="predicted"/>
<feature type="signal peptide" evidence="2">
    <location>
        <begin position="1"/>
        <end position="24"/>
    </location>
</feature>
<keyword evidence="4" id="KW-1185">Reference proteome</keyword>
<comment type="caution">
    <text evidence="3">The sequence shown here is derived from an EMBL/GenBank/DDBJ whole genome shotgun (WGS) entry which is preliminary data.</text>
</comment>
<gene>
    <name evidence="3" type="ORF">HJC23_001169</name>
</gene>